<keyword evidence="3" id="KW-1003">Cell membrane</keyword>
<feature type="transmembrane region" description="Helical" evidence="7">
    <location>
        <begin position="12"/>
        <end position="34"/>
    </location>
</feature>
<feature type="transmembrane region" description="Helical" evidence="7">
    <location>
        <begin position="40"/>
        <end position="58"/>
    </location>
</feature>
<dbReference type="EMBL" id="JAQOUE010000001">
    <property type="protein sequence ID" value="MDT7043383.1"/>
    <property type="molecule type" value="Genomic_DNA"/>
</dbReference>
<protein>
    <submittedName>
        <fullName evidence="9">MnhB domain-containing protein</fullName>
    </submittedName>
</protein>
<sequence>MVRPHDSIIVQSLGRFLIPVIQIFGLYVLVFGQYGPGGGFVGGVILGTSMILAILIFGHDASRSRIAKKLLHGDGVGMLIYAGVGGLCLIGGGEFLNYGNLEIPGMETATRRFIGILLTQIGVAADVAVTAISIVLSLSDQDIIEDSANG</sequence>
<dbReference type="Pfam" id="PF04039">
    <property type="entry name" value="MnhB"/>
    <property type="match status" value="1"/>
</dbReference>
<comment type="caution">
    <text evidence="9">The sequence shown here is derived from an EMBL/GenBank/DDBJ whole genome shotgun (WGS) entry which is preliminary data.</text>
</comment>
<evidence type="ECO:0000256" key="3">
    <source>
        <dbReference type="ARBA" id="ARBA00022475"/>
    </source>
</evidence>
<dbReference type="InterPro" id="IPR007182">
    <property type="entry name" value="MnhB"/>
</dbReference>
<comment type="similarity">
    <text evidence="2">Belongs to the CPA3 antiporters (TC 2.A.63) subunit B family.</text>
</comment>
<keyword evidence="4 7" id="KW-0812">Transmembrane</keyword>
<keyword evidence="5 7" id="KW-1133">Transmembrane helix</keyword>
<keyword evidence="6 7" id="KW-0472">Membrane</keyword>
<keyword evidence="10" id="KW-1185">Reference proteome</keyword>
<evidence type="ECO:0000313" key="9">
    <source>
        <dbReference type="EMBL" id="MDT7043383.1"/>
    </source>
</evidence>
<organism evidence="9 10">
    <name type="scientific">Candidatus Nitronereus thalassa</name>
    <dbReference type="NCBI Taxonomy" id="3020898"/>
    <lineage>
        <taxon>Bacteria</taxon>
        <taxon>Pseudomonadati</taxon>
        <taxon>Nitrospirota</taxon>
        <taxon>Nitrospiria</taxon>
        <taxon>Nitrospirales</taxon>
        <taxon>Nitrospiraceae</taxon>
        <taxon>Candidatus Nitronereus</taxon>
    </lineage>
</organism>
<feature type="transmembrane region" description="Helical" evidence="7">
    <location>
        <begin position="70"/>
        <end position="93"/>
    </location>
</feature>
<evidence type="ECO:0000256" key="6">
    <source>
        <dbReference type="ARBA" id="ARBA00023136"/>
    </source>
</evidence>
<accession>A0ABU3KAE1</accession>
<dbReference type="RefSeq" id="WP_313833950.1">
    <property type="nucleotide sequence ID" value="NZ_JAQOUE010000001.1"/>
</dbReference>
<evidence type="ECO:0000256" key="4">
    <source>
        <dbReference type="ARBA" id="ARBA00022692"/>
    </source>
</evidence>
<name>A0ABU3KAE1_9BACT</name>
<evidence type="ECO:0000256" key="5">
    <source>
        <dbReference type="ARBA" id="ARBA00022989"/>
    </source>
</evidence>
<comment type="subcellular location">
    <subcellularLocation>
        <location evidence="1">Cell membrane</location>
        <topology evidence="1">Multi-pass membrane protein</topology>
    </subcellularLocation>
</comment>
<feature type="domain" description="Na+/H+ antiporter MnhB subunit-related protein" evidence="8">
    <location>
        <begin position="9"/>
        <end position="131"/>
    </location>
</feature>
<reference evidence="9 10" key="1">
    <citation type="journal article" date="2023" name="ISME J.">
        <title>Cultivation and genomic characterization of novel and ubiquitous marine nitrite-oxidizing bacteria from the Nitrospirales.</title>
        <authorList>
            <person name="Mueller A.J."/>
            <person name="Daebeler A."/>
            <person name="Herbold C.W."/>
            <person name="Kirkegaard R.H."/>
            <person name="Daims H."/>
        </authorList>
    </citation>
    <scope>NUCLEOTIDE SEQUENCE [LARGE SCALE GENOMIC DNA]</scope>
    <source>
        <strain evidence="9 10">EB</strain>
    </source>
</reference>
<evidence type="ECO:0000256" key="1">
    <source>
        <dbReference type="ARBA" id="ARBA00004651"/>
    </source>
</evidence>
<dbReference type="InterPro" id="IPR050622">
    <property type="entry name" value="CPA3_antiporter_subunitB"/>
</dbReference>
<dbReference type="PANTHER" id="PTHR33932">
    <property type="entry name" value="NA(+)/H(+) ANTIPORTER SUBUNIT B"/>
    <property type="match status" value="1"/>
</dbReference>
<dbReference type="Proteomes" id="UP001250932">
    <property type="component" value="Unassembled WGS sequence"/>
</dbReference>
<gene>
    <name evidence="9" type="ORF">PPG34_13565</name>
</gene>
<evidence type="ECO:0000259" key="8">
    <source>
        <dbReference type="Pfam" id="PF04039"/>
    </source>
</evidence>
<proteinExistence type="inferred from homology"/>
<dbReference type="PANTHER" id="PTHR33932:SF4">
    <property type="entry name" value="NA(+)_H(+) ANTIPORTER SUBUNIT B"/>
    <property type="match status" value="1"/>
</dbReference>
<feature type="transmembrane region" description="Helical" evidence="7">
    <location>
        <begin position="113"/>
        <end position="138"/>
    </location>
</feature>
<evidence type="ECO:0000256" key="2">
    <source>
        <dbReference type="ARBA" id="ARBA00009425"/>
    </source>
</evidence>
<evidence type="ECO:0000256" key="7">
    <source>
        <dbReference type="SAM" id="Phobius"/>
    </source>
</evidence>
<evidence type="ECO:0000313" key="10">
    <source>
        <dbReference type="Proteomes" id="UP001250932"/>
    </source>
</evidence>